<evidence type="ECO:0000256" key="1">
    <source>
        <dbReference type="ARBA" id="ARBA00022679"/>
    </source>
</evidence>
<dbReference type="PROSITE" id="PS51186">
    <property type="entry name" value="GNAT"/>
    <property type="match status" value="1"/>
</dbReference>
<dbReference type="InterPro" id="IPR016181">
    <property type="entry name" value="Acyl_CoA_acyltransferase"/>
</dbReference>
<evidence type="ECO:0000313" key="4">
    <source>
        <dbReference type="EMBL" id="OCA85302.1"/>
    </source>
</evidence>
<feature type="domain" description="N-acetyltransferase" evidence="3">
    <location>
        <begin position="4"/>
        <end position="167"/>
    </location>
</feature>
<dbReference type="RefSeq" id="WP_065411273.1">
    <property type="nucleotide sequence ID" value="NZ_MAYT01000027.1"/>
</dbReference>
<gene>
    <name evidence="4" type="ORF">A8F95_11580</name>
</gene>
<keyword evidence="2" id="KW-0012">Acyltransferase</keyword>
<dbReference type="PANTHER" id="PTHR43420:SF47">
    <property type="entry name" value="N-ACETYLTRANSFERASE DOMAIN-CONTAINING PROTEIN"/>
    <property type="match status" value="1"/>
</dbReference>
<dbReference type="Pfam" id="PF00583">
    <property type="entry name" value="Acetyltransf_1"/>
    <property type="match status" value="1"/>
</dbReference>
<sequence>MEFLAIHTINLQELAQVKQFYADITSDLRKKGIHQWDYFYPNHFVIKNDLKNGTLFGVKEEHHLIGTIVLNMNQSKQYLKLHWEEQSGRPFIIHRLAVHPLHQGKGIGKKLLNFAKEYAFKKGYTSIRLDVYAQNPEAVGMYERAGYQIRGTVKFPLRKVPYLCFEKIISTIN</sequence>
<accession>A0A1B9AN83</accession>
<dbReference type="AlphaFoldDB" id="A0A1B9AN83"/>
<dbReference type="Proteomes" id="UP000092578">
    <property type="component" value="Unassembled WGS sequence"/>
</dbReference>
<dbReference type="CDD" id="cd04301">
    <property type="entry name" value="NAT_SF"/>
    <property type="match status" value="1"/>
</dbReference>
<keyword evidence="5" id="KW-1185">Reference proteome</keyword>
<reference evidence="5" key="1">
    <citation type="submission" date="2016-05" db="EMBL/GenBank/DDBJ databases">
        <authorList>
            <person name="Liu B."/>
            <person name="Wang J."/>
            <person name="Zhu Y."/>
            <person name="Liu G."/>
            <person name="Chen Q."/>
            <person name="Chen Z."/>
            <person name="Lan J."/>
            <person name="Che J."/>
            <person name="Ge C."/>
            <person name="Shi H."/>
            <person name="Pan Z."/>
            <person name="Liu X."/>
        </authorList>
    </citation>
    <scope>NUCLEOTIDE SEQUENCE [LARGE SCALE GENOMIC DNA]</scope>
    <source>
        <strain evidence="5">FJAT-27215</strain>
    </source>
</reference>
<evidence type="ECO:0000259" key="3">
    <source>
        <dbReference type="PROSITE" id="PS51186"/>
    </source>
</evidence>
<dbReference type="EMBL" id="MAYT01000027">
    <property type="protein sequence ID" value="OCA85302.1"/>
    <property type="molecule type" value="Genomic_DNA"/>
</dbReference>
<protein>
    <submittedName>
        <fullName evidence="4">GCN5 family acetyltransferase</fullName>
    </submittedName>
</protein>
<dbReference type="Gene3D" id="3.40.630.30">
    <property type="match status" value="1"/>
</dbReference>
<evidence type="ECO:0000313" key="5">
    <source>
        <dbReference type="Proteomes" id="UP000092578"/>
    </source>
</evidence>
<comment type="caution">
    <text evidence="4">The sequence shown here is derived from an EMBL/GenBank/DDBJ whole genome shotgun (WGS) entry which is preliminary data.</text>
</comment>
<dbReference type="InterPro" id="IPR000182">
    <property type="entry name" value="GNAT_dom"/>
</dbReference>
<dbReference type="SUPFAM" id="SSF55729">
    <property type="entry name" value="Acyl-CoA N-acyltransferases (Nat)"/>
    <property type="match status" value="1"/>
</dbReference>
<keyword evidence="1 4" id="KW-0808">Transferase</keyword>
<dbReference type="GO" id="GO:0016747">
    <property type="term" value="F:acyltransferase activity, transferring groups other than amino-acyl groups"/>
    <property type="evidence" value="ECO:0007669"/>
    <property type="project" value="InterPro"/>
</dbReference>
<proteinExistence type="predicted"/>
<evidence type="ECO:0000256" key="2">
    <source>
        <dbReference type="ARBA" id="ARBA00023315"/>
    </source>
</evidence>
<name>A0A1B9AN83_9BACI</name>
<dbReference type="InterPro" id="IPR050680">
    <property type="entry name" value="YpeA/RimI_acetyltransf"/>
</dbReference>
<dbReference type="PANTHER" id="PTHR43420">
    <property type="entry name" value="ACETYLTRANSFERASE"/>
    <property type="match status" value="1"/>
</dbReference>
<organism evidence="4 5">
    <name type="scientific">Pseudobacillus wudalianchiensis</name>
    <dbReference type="NCBI Taxonomy" id="1743143"/>
    <lineage>
        <taxon>Bacteria</taxon>
        <taxon>Bacillati</taxon>
        <taxon>Bacillota</taxon>
        <taxon>Bacilli</taxon>
        <taxon>Bacillales</taxon>
        <taxon>Bacillaceae</taxon>
        <taxon>Pseudobacillus</taxon>
    </lineage>
</organism>